<evidence type="ECO:0000256" key="4">
    <source>
        <dbReference type="ARBA" id="ARBA00023136"/>
    </source>
</evidence>
<dbReference type="STRING" id="338188.ERS852397_01146"/>
<evidence type="ECO:0000313" key="9">
    <source>
        <dbReference type="Proteomes" id="UP000095517"/>
    </source>
</evidence>
<dbReference type="SUPFAM" id="SSF48452">
    <property type="entry name" value="TPR-like"/>
    <property type="match status" value="1"/>
</dbReference>
<dbReference type="GO" id="GO:0009279">
    <property type="term" value="C:cell outer membrane"/>
    <property type="evidence" value="ECO:0007669"/>
    <property type="project" value="UniProtKB-SubCell"/>
</dbReference>
<evidence type="ECO:0000256" key="3">
    <source>
        <dbReference type="ARBA" id="ARBA00022729"/>
    </source>
</evidence>
<dbReference type="PROSITE" id="PS51257">
    <property type="entry name" value="PROKAR_LIPOPROTEIN"/>
    <property type="match status" value="1"/>
</dbReference>
<dbReference type="Pfam" id="PF07980">
    <property type="entry name" value="SusD_RagB"/>
    <property type="match status" value="1"/>
</dbReference>
<dbReference type="Proteomes" id="UP000095517">
    <property type="component" value="Unassembled WGS sequence"/>
</dbReference>
<dbReference type="EMBL" id="CYZH01000005">
    <property type="protein sequence ID" value="CUN97815.1"/>
    <property type="molecule type" value="Genomic_DNA"/>
</dbReference>
<organism evidence="8 9">
    <name type="scientific">Bacteroides finegoldii</name>
    <dbReference type="NCBI Taxonomy" id="338188"/>
    <lineage>
        <taxon>Bacteria</taxon>
        <taxon>Pseudomonadati</taxon>
        <taxon>Bacteroidota</taxon>
        <taxon>Bacteroidia</taxon>
        <taxon>Bacteroidales</taxon>
        <taxon>Bacteroidaceae</taxon>
        <taxon>Bacteroides</taxon>
    </lineage>
</organism>
<name>A0A174BDK9_9BACE</name>
<evidence type="ECO:0000259" key="7">
    <source>
        <dbReference type="Pfam" id="PF14322"/>
    </source>
</evidence>
<keyword evidence="3" id="KW-0732">Signal</keyword>
<evidence type="ECO:0000256" key="1">
    <source>
        <dbReference type="ARBA" id="ARBA00004442"/>
    </source>
</evidence>
<dbReference type="InterPro" id="IPR033985">
    <property type="entry name" value="SusD-like_N"/>
</dbReference>
<sequence>MKITKYITIACIVTSLSGCDYLDFDESIGKTQDEMYTYFENISSLATYIYSQLPQDYGAIGGAVRDAATDNAVYTWNSNSVYDIYNGNWSPLNPIDDVWGNYYTAIRAANSFLENYSLEKLERFQWNPNYKENMEKAKMYVNEVRALRAFYYLELAKRYGDIPLLTRTYGIDEINTVSETPFDKVIEFIAKECSEVAPALPVSQKEFYNESGRVTRGMALSVKARALLYAASKLHNPSGEKSKWEKAAEAAYDIIKENWYSLPNINVDPLYNVNGGNDILSSSQLIFERRNGASNSFEGLNLPIGFENGNSGSTPTQNLVDAFEMSDGKPFDWNNPKHAARPYSKRDPRFYKTVLYNGSSFMNTPIETYEGGRNGAPLNGATLTGYYLRKNMNETVSLSPTDPVTKPHHFILFRYAETLLNYAEAMNELGGPDYKVSDRLTAREALNQVRAAANMPPIEDTGEAFTKRLRNERRIELAFEDHRFWDICRWMDGDVVKDIYGIKITKRGSKYTYTRTKIQTRIWDRKMYLYPIAQTELYKNPNLTQNSGWE</sequence>
<reference evidence="8 9" key="1">
    <citation type="submission" date="2015-09" db="EMBL/GenBank/DDBJ databases">
        <authorList>
            <consortium name="Pathogen Informatics"/>
        </authorList>
    </citation>
    <scope>NUCLEOTIDE SEQUENCE [LARGE SCALE GENOMIC DNA]</scope>
    <source>
        <strain evidence="8 9">2789STDY5608840</strain>
    </source>
</reference>
<dbReference type="InterPro" id="IPR012944">
    <property type="entry name" value="SusD_RagB_dom"/>
</dbReference>
<feature type="domain" description="SusD-like N-terminal" evidence="7">
    <location>
        <begin position="20"/>
        <end position="222"/>
    </location>
</feature>
<dbReference type="InterPro" id="IPR011990">
    <property type="entry name" value="TPR-like_helical_dom_sf"/>
</dbReference>
<evidence type="ECO:0000256" key="5">
    <source>
        <dbReference type="ARBA" id="ARBA00023237"/>
    </source>
</evidence>
<comment type="subcellular location">
    <subcellularLocation>
        <location evidence="1">Cell outer membrane</location>
    </subcellularLocation>
</comment>
<dbReference type="AlphaFoldDB" id="A0A174BDK9"/>
<proteinExistence type="inferred from homology"/>
<dbReference type="Pfam" id="PF14322">
    <property type="entry name" value="SusD-like_3"/>
    <property type="match status" value="1"/>
</dbReference>
<dbReference type="RefSeq" id="WP_055278666.1">
    <property type="nucleotide sequence ID" value="NZ_CABIXA010000005.1"/>
</dbReference>
<feature type="domain" description="RagB/SusD" evidence="6">
    <location>
        <begin position="307"/>
        <end position="549"/>
    </location>
</feature>
<gene>
    <name evidence="8" type="ORF">ERS852397_01146</name>
</gene>
<evidence type="ECO:0000313" key="8">
    <source>
        <dbReference type="EMBL" id="CUN97815.1"/>
    </source>
</evidence>
<dbReference type="Gene3D" id="1.25.40.390">
    <property type="match status" value="1"/>
</dbReference>
<accession>A0A174BDK9</accession>
<keyword evidence="5" id="KW-0998">Cell outer membrane</keyword>
<evidence type="ECO:0000259" key="6">
    <source>
        <dbReference type="Pfam" id="PF07980"/>
    </source>
</evidence>
<comment type="similarity">
    <text evidence="2">Belongs to the SusD family.</text>
</comment>
<evidence type="ECO:0000256" key="2">
    <source>
        <dbReference type="ARBA" id="ARBA00006275"/>
    </source>
</evidence>
<protein>
    <submittedName>
        <fullName evidence="8">SusD family</fullName>
    </submittedName>
</protein>
<keyword evidence="4" id="KW-0472">Membrane</keyword>